<name>A0A383WI73_TETOB</name>
<accession>A0A383WI73</accession>
<dbReference type="GO" id="GO:0003677">
    <property type="term" value="F:DNA binding"/>
    <property type="evidence" value="ECO:0007669"/>
    <property type="project" value="InterPro"/>
</dbReference>
<dbReference type="InterPro" id="IPR036893">
    <property type="entry name" value="SBP_sf"/>
</dbReference>
<dbReference type="InterPro" id="IPR004333">
    <property type="entry name" value="SBP_dom"/>
</dbReference>
<proteinExistence type="predicted"/>
<reference evidence="3 4" key="1">
    <citation type="submission" date="2016-10" db="EMBL/GenBank/DDBJ databases">
        <authorList>
            <person name="Cai Z."/>
        </authorList>
    </citation>
    <scope>NUCLEOTIDE SEQUENCE [LARGE SCALE GENOMIC DNA]</scope>
</reference>
<evidence type="ECO:0000313" key="4">
    <source>
        <dbReference type="Proteomes" id="UP000256970"/>
    </source>
</evidence>
<evidence type="ECO:0000313" key="3">
    <source>
        <dbReference type="EMBL" id="SZX76943.1"/>
    </source>
</evidence>
<dbReference type="EMBL" id="FNXT01001270">
    <property type="protein sequence ID" value="SZX76943.1"/>
    <property type="molecule type" value="Genomic_DNA"/>
</dbReference>
<dbReference type="Proteomes" id="UP000256970">
    <property type="component" value="Unassembled WGS sequence"/>
</dbReference>
<evidence type="ECO:0000259" key="2">
    <source>
        <dbReference type="PROSITE" id="PS51141"/>
    </source>
</evidence>
<dbReference type="SUPFAM" id="SSF103612">
    <property type="entry name" value="SBT domain"/>
    <property type="match status" value="1"/>
</dbReference>
<evidence type="ECO:0000256" key="1">
    <source>
        <dbReference type="SAM" id="MobiDB-lite"/>
    </source>
</evidence>
<dbReference type="GO" id="GO:0005634">
    <property type="term" value="C:nucleus"/>
    <property type="evidence" value="ECO:0007669"/>
    <property type="project" value="InterPro"/>
</dbReference>
<sequence>MRYNLKKRLCPQHLKADAVQVEGCGQQLFRFCQQCGKLEDLARFAGARRSCRPSLLKRRTLSEAASGDQELACVQQQRRQRRHSSRRADSTAAADASTPDMPDMPAAPEADLEVVAAPSDAQLLELSRAVSADDAAAALADAWCSVGCSDSDYEHFPSCSALPASPMSAAAAAAGSSSDSDSFLSSLVQMEISKALAGSPLMRSSSSNCSAAASFAASPQLCGYTSSLLEGYAAEPSSEQLEVMIEQELLAAGMLAAPAAFTQVPAPAPAQQHLLCPQQEVPVHVMLPGMAPAAAPAGYAYGLPIGVQCIVPPPAAAAAAALPGSAQAGARLQRLRVQFEMLQHTMEALQELQAQTRELATAELSWAASEDAMHGVCYY</sequence>
<dbReference type="Pfam" id="PF03110">
    <property type="entry name" value="SBP"/>
    <property type="match status" value="1"/>
</dbReference>
<keyword evidence="4" id="KW-1185">Reference proteome</keyword>
<gene>
    <name evidence="3" type="ORF">BQ4739_LOCUS17306</name>
</gene>
<dbReference type="Gene3D" id="4.10.1100.10">
    <property type="entry name" value="Transcription factor, SBP-box domain"/>
    <property type="match status" value="1"/>
</dbReference>
<dbReference type="AlphaFoldDB" id="A0A383WI73"/>
<feature type="region of interest" description="Disordered" evidence="1">
    <location>
        <begin position="72"/>
        <end position="106"/>
    </location>
</feature>
<feature type="domain" description="SBP-type" evidence="2">
    <location>
        <begin position="1"/>
        <end position="65"/>
    </location>
</feature>
<dbReference type="PROSITE" id="PS51141">
    <property type="entry name" value="ZF_SBP"/>
    <property type="match status" value="1"/>
</dbReference>
<feature type="compositionally biased region" description="Low complexity" evidence="1">
    <location>
        <begin position="90"/>
        <end position="106"/>
    </location>
</feature>
<protein>
    <recommendedName>
        <fullName evidence="2">SBP-type domain-containing protein</fullName>
    </recommendedName>
</protein>
<organism evidence="3 4">
    <name type="scientific">Tetradesmus obliquus</name>
    <name type="common">Green alga</name>
    <name type="synonym">Acutodesmus obliquus</name>
    <dbReference type="NCBI Taxonomy" id="3088"/>
    <lineage>
        <taxon>Eukaryota</taxon>
        <taxon>Viridiplantae</taxon>
        <taxon>Chlorophyta</taxon>
        <taxon>core chlorophytes</taxon>
        <taxon>Chlorophyceae</taxon>
        <taxon>CS clade</taxon>
        <taxon>Sphaeropleales</taxon>
        <taxon>Scenedesmaceae</taxon>
        <taxon>Tetradesmus</taxon>
    </lineage>
</organism>